<accession>A0A382QA24</accession>
<protein>
    <submittedName>
        <fullName evidence="1">Uncharacterized protein</fullName>
    </submittedName>
</protein>
<name>A0A382QA24_9ZZZZ</name>
<organism evidence="1">
    <name type="scientific">marine metagenome</name>
    <dbReference type="NCBI Taxonomy" id="408172"/>
    <lineage>
        <taxon>unclassified sequences</taxon>
        <taxon>metagenomes</taxon>
        <taxon>ecological metagenomes</taxon>
    </lineage>
</organism>
<dbReference type="AlphaFoldDB" id="A0A382QA24"/>
<gene>
    <name evidence="1" type="ORF">METZ01_LOCUS334721</name>
</gene>
<dbReference type="EMBL" id="UINC01112725">
    <property type="protein sequence ID" value="SVC81867.1"/>
    <property type="molecule type" value="Genomic_DNA"/>
</dbReference>
<feature type="non-terminal residue" evidence="1">
    <location>
        <position position="113"/>
    </location>
</feature>
<proteinExistence type="predicted"/>
<reference evidence="1" key="1">
    <citation type="submission" date="2018-05" db="EMBL/GenBank/DDBJ databases">
        <authorList>
            <person name="Lanie J.A."/>
            <person name="Ng W.-L."/>
            <person name="Kazmierczak K.M."/>
            <person name="Andrzejewski T.M."/>
            <person name="Davidsen T.M."/>
            <person name="Wayne K.J."/>
            <person name="Tettelin H."/>
            <person name="Glass J.I."/>
            <person name="Rusch D."/>
            <person name="Podicherti R."/>
            <person name="Tsui H.-C.T."/>
            <person name="Winkler M.E."/>
        </authorList>
    </citation>
    <scope>NUCLEOTIDE SEQUENCE</scope>
</reference>
<evidence type="ECO:0000313" key="1">
    <source>
        <dbReference type="EMBL" id="SVC81867.1"/>
    </source>
</evidence>
<sequence>MSNIYPDAMYCSRTTGYDFDKQESIHAFAKESCGHNEIILVSALWRFQQTLLLEKVFKENSNEKLTPLIVVIGSTIDRYHKASSWIYGTEKKTLRQYADSLAKCGVWSDSPKV</sequence>